<proteinExistence type="inferred from homology"/>
<sequence length="611" mass="68536">MSPIATTDVEHPLAAAKPAVKTNGAVASQAVTDNQSKGIYTIPDTVLGQRRRVKIVFIGFGLTGIDFAYKAKSCPDLDFQIYEKNPAAGGTWFENTYPGCACDVPIAIYQYSWNLKTNWEKYYATQAHICEYLQQTAEDHDLNRFVKYNHEVMACDFLDDKGRWRVTIMPNNDPTKIFAEEVDFLINGSGILNNWTWPDIPGFHDFQGEKTHSGYYDSKLDVKGKRVGVIGLGSSAIQTVAAIAPEVGSMVLFHRTPTWIVPHLATKFADPNGKDMHYTPELKERFAKDPVDYLEYVKSVERELSGLFKVYIKGSPEMVMVNEVCESSAMTKAADVLEMARKSMLDRLGDRQDIIDAMVPVDFPVGCRRPTPGTGFLEALQQPNVKLASGWITCADSTGLIRDTGEHVELDVIICCTGFVTTFRPRFPLNVRGENLSPKIGVSDRPTYMGLATPGVPNYFVSMGPYAPYVQGSASKTVEFANNYFLQVIQKFQTDFIKEIVPKWDAAQDFKDHADTWIQRGVWRESCRSWFKGGDANGTPAIWPGSRAHSLRSIETPRFEDYDITYIHGNRFAYMGNGFEKSELDGSDSTWYYARPDGTNRLPNWEFPAVV</sequence>
<comment type="caution">
    <text evidence="6">The sequence shown here is derived from an EMBL/GenBank/DDBJ whole genome shotgun (WGS) entry which is preliminary data.</text>
</comment>
<evidence type="ECO:0000256" key="4">
    <source>
        <dbReference type="ARBA" id="ARBA00022827"/>
    </source>
</evidence>
<organism evidence="6 7">
    <name type="scientific">Cladophialophora chaetospira</name>
    <dbReference type="NCBI Taxonomy" id="386627"/>
    <lineage>
        <taxon>Eukaryota</taxon>
        <taxon>Fungi</taxon>
        <taxon>Dikarya</taxon>
        <taxon>Ascomycota</taxon>
        <taxon>Pezizomycotina</taxon>
        <taxon>Eurotiomycetes</taxon>
        <taxon>Chaetothyriomycetidae</taxon>
        <taxon>Chaetothyriales</taxon>
        <taxon>Herpotrichiellaceae</taxon>
        <taxon>Cladophialophora</taxon>
    </lineage>
</organism>
<reference evidence="6" key="1">
    <citation type="submission" date="2022-10" db="EMBL/GenBank/DDBJ databases">
        <title>Culturing micro-colonial fungi from biological soil crusts in the Mojave desert and describing Neophaeococcomyces mojavensis, and introducing the new genera and species Taxawa tesnikishii.</title>
        <authorList>
            <person name="Kurbessoian T."/>
            <person name="Stajich J.E."/>
        </authorList>
    </citation>
    <scope>NUCLEOTIDE SEQUENCE</scope>
    <source>
        <strain evidence="6">TK_41</strain>
    </source>
</reference>
<name>A0AA38X4S7_9EURO</name>
<dbReference type="AlphaFoldDB" id="A0AA38X4S7"/>
<dbReference type="GO" id="GO:0050660">
    <property type="term" value="F:flavin adenine dinucleotide binding"/>
    <property type="evidence" value="ECO:0007669"/>
    <property type="project" value="InterPro"/>
</dbReference>
<dbReference type="InterPro" id="IPR051209">
    <property type="entry name" value="FAD-bind_Monooxygenase_sf"/>
</dbReference>
<evidence type="ECO:0000256" key="2">
    <source>
        <dbReference type="ARBA" id="ARBA00010139"/>
    </source>
</evidence>
<dbReference type="InterPro" id="IPR036188">
    <property type="entry name" value="FAD/NAD-bd_sf"/>
</dbReference>
<comment type="similarity">
    <text evidence="2">Belongs to the FAD-binding monooxygenase family.</text>
</comment>
<dbReference type="SUPFAM" id="SSF51905">
    <property type="entry name" value="FAD/NAD(P)-binding domain"/>
    <property type="match status" value="2"/>
</dbReference>
<dbReference type="PANTHER" id="PTHR42877:SF7">
    <property type="entry name" value="FLAVIN-BINDING MONOOXYGENASE-RELATED"/>
    <property type="match status" value="1"/>
</dbReference>
<evidence type="ECO:0008006" key="8">
    <source>
        <dbReference type="Google" id="ProtNLM"/>
    </source>
</evidence>
<dbReference type="EMBL" id="JAPDRK010000013">
    <property type="protein sequence ID" value="KAJ9606736.1"/>
    <property type="molecule type" value="Genomic_DNA"/>
</dbReference>
<dbReference type="PANTHER" id="PTHR42877">
    <property type="entry name" value="L-ORNITHINE N(5)-MONOOXYGENASE-RELATED"/>
    <property type="match status" value="1"/>
</dbReference>
<evidence type="ECO:0000256" key="3">
    <source>
        <dbReference type="ARBA" id="ARBA00022630"/>
    </source>
</evidence>
<evidence type="ECO:0000313" key="6">
    <source>
        <dbReference type="EMBL" id="KAJ9606736.1"/>
    </source>
</evidence>
<dbReference type="GO" id="GO:0050661">
    <property type="term" value="F:NADP binding"/>
    <property type="evidence" value="ECO:0007669"/>
    <property type="project" value="InterPro"/>
</dbReference>
<keyword evidence="7" id="KW-1185">Reference proteome</keyword>
<protein>
    <recommendedName>
        <fullName evidence="8">Sterigmatocystin biosynthesis monooxygenase stcW</fullName>
    </recommendedName>
</protein>
<keyword evidence="3" id="KW-0285">Flavoprotein</keyword>
<dbReference type="InterPro" id="IPR020946">
    <property type="entry name" value="Flavin_mOase-like"/>
</dbReference>
<evidence type="ECO:0000313" key="7">
    <source>
        <dbReference type="Proteomes" id="UP001172673"/>
    </source>
</evidence>
<dbReference type="Proteomes" id="UP001172673">
    <property type="component" value="Unassembled WGS sequence"/>
</dbReference>
<evidence type="ECO:0000256" key="1">
    <source>
        <dbReference type="ARBA" id="ARBA00001974"/>
    </source>
</evidence>
<dbReference type="Pfam" id="PF00743">
    <property type="entry name" value="FMO-like"/>
    <property type="match status" value="1"/>
</dbReference>
<gene>
    <name evidence="6" type="ORF">H2200_008745</name>
</gene>
<keyword evidence="5" id="KW-0560">Oxidoreductase</keyword>
<comment type="cofactor">
    <cofactor evidence="1">
        <name>FAD</name>
        <dbReference type="ChEBI" id="CHEBI:57692"/>
    </cofactor>
</comment>
<accession>A0AA38X4S7</accession>
<evidence type="ECO:0000256" key="5">
    <source>
        <dbReference type="ARBA" id="ARBA00023002"/>
    </source>
</evidence>
<keyword evidence="4" id="KW-0274">FAD</keyword>
<dbReference type="Gene3D" id="3.50.50.60">
    <property type="entry name" value="FAD/NAD(P)-binding domain"/>
    <property type="match status" value="2"/>
</dbReference>
<dbReference type="GO" id="GO:0004499">
    <property type="term" value="F:N,N-dimethylaniline monooxygenase activity"/>
    <property type="evidence" value="ECO:0007669"/>
    <property type="project" value="InterPro"/>
</dbReference>